<keyword evidence="3" id="KW-1185">Reference proteome</keyword>
<evidence type="ECO:0000256" key="1">
    <source>
        <dbReference type="SAM" id="MobiDB-lite"/>
    </source>
</evidence>
<dbReference type="EMBL" id="MU001506">
    <property type="protein sequence ID" value="KAF2440996.1"/>
    <property type="molecule type" value="Genomic_DNA"/>
</dbReference>
<feature type="region of interest" description="Disordered" evidence="1">
    <location>
        <begin position="99"/>
        <end position="140"/>
    </location>
</feature>
<sequence>MRACYGQNEWQCMRSVAGADLCSSDGLHRDVDTRAPRIPLSVVVWERTPAMAPGESSPLGAATGEPTGPHRWALVLPPVLPWISSRRRFTSAVPRCLAHAYPPSSPTTSDPRLSLESDVLSGVAPGRRPLPSSRARSCAG</sequence>
<dbReference type="Proteomes" id="UP000799764">
    <property type="component" value="Unassembled WGS sequence"/>
</dbReference>
<proteinExistence type="predicted"/>
<name>A0A9P4PDJ7_9PLEO</name>
<organism evidence="2 3">
    <name type="scientific">Karstenula rhodostoma CBS 690.94</name>
    <dbReference type="NCBI Taxonomy" id="1392251"/>
    <lineage>
        <taxon>Eukaryota</taxon>
        <taxon>Fungi</taxon>
        <taxon>Dikarya</taxon>
        <taxon>Ascomycota</taxon>
        <taxon>Pezizomycotina</taxon>
        <taxon>Dothideomycetes</taxon>
        <taxon>Pleosporomycetidae</taxon>
        <taxon>Pleosporales</taxon>
        <taxon>Massarineae</taxon>
        <taxon>Didymosphaeriaceae</taxon>
        <taxon>Karstenula</taxon>
    </lineage>
</organism>
<evidence type="ECO:0000313" key="2">
    <source>
        <dbReference type="EMBL" id="KAF2440996.1"/>
    </source>
</evidence>
<evidence type="ECO:0000313" key="3">
    <source>
        <dbReference type="Proteomes" id="UP000799764"/>
    </source>
</evidence>
<comment type="caution">
    <text evidence="2">The sequence shown here is derived from an EMBL/GenBank/DDBJ whole genome shotgun (WGS) entry which is preliminary data.</text>
</comment>
<accession>A0A9P4PDJ7</accession>
<dbReference type="AlphaFoldDB" id="A0A9P4PDJ7"/>
<reference evidence="2" key="1">
    <citation type="journal article" date="2020" name="Stud. Mycol.">
        <title>101 Dothideomycetes genomes: a test case for predicting lifestyles and emergence of pathogens.</title>
        <authorList>
            <person name="Haridas S."/>
            <person name="Albert R."/>
            <person name="Binder M."/>
            <person name="Bloem J."/>
            <person name="Labutti K."/>
            <person name="Salamov A."/>
            <person name="Andreopoulos B."/>
            <person name="Baker S."/>
            <person name="Barry K."/>
            <person name="Bills G."/>
            <person name="Bluhm B."/>
            <person name="Cannon C."/>
            <person name="Castanera R."/>
            <person name="Culley D."/>
            <person name="Daum C."/>
            <person name="Ezra D."/>
            <person name="Gonzalez J."/>
            <person name="Henrissat B."/>
            <person name="Kuo A."/>
            <person name="Liang C."/>
            <person name="Lipzen A."/>
            <person name="Lutzoni F."/>
            <person name="Magnuson J."/>
            <person name="Mondo S."/>
            <person name="Nolan M."/>
            <person name="Ohm R."/>
            <person name="Pangilinan J."/>
            <person name="Park H.-J."/>
            <person name="Ramirez L."/>
            <person name="Alfaro M."/>
            <person name="Sun H."/>
            <person name="Tritt A."/>
            <person name="Yoshinaga Y."/>
            <person name="Zwiers L.-H."/>
            <person name="Turgeon B."/>
            <person name="Goodwin S."/>
            <person name="Spatafora J."/>
            <person name="Crous P."/>
            <person name="Grigoriev I."/>
        </authorList>
    </citation>
    <scope>NUCLEOTIDE SEQUENCE</scope>
    <source>
        <strain evidence="2">CBS 690.94</strain>
    </source>
</reference>
<protein>
    <submittedName>
        <fullName evidence="2">Uncharacterized protein</fullName>
    </submittedName>
</protein>
<gene>
    <name evidence="2" type="ORF">P171DRAFT_86673</name>
</gene>